<sequence>MDLFCEASFLEFLFRRAYKRYTVVPMADIQKSKTIGRVNAIIHYSSVLHITEVRNTVPDISVEEIKDIVEMKENKASEREHL</sequence>
<comment type="caution">
    <text evidence="1">The sequence shown here is derived from an EMBL/GenBank/DDBJ whole genome shotgun (WGS) entry which is preliminary data.</text>
</comment>
<evidence type="ECO:0000313" key="2">
    <source>
        <dbReference type="Proteomes" id="UP001607303"/>
    </source>
</evidence>
<protein>
    <recommendedName>
        <fullName evidence="3">CBS domain-containing protein</fullName>
    </recommendedName>
</protein>
<keyword evidence="2" id="KW-1185">Reference proteome</keyword>
<evidence type="ECO:0000313" key="1">
    <source>
        <dbReference type="EMBL" id="KAL2747240.1"/>
    </source>
</evidence>
<accession>A0ABD2CQ76</accession>
<reference evidence="1 2" key="1">
    <citation type="journal article" date="2024" name="Ann. Entomol. Soc. Am.">
        <title>Genomic analyses of the southern and eastern yellowjacket wasps (Hymenoptera: Vespidae) reveal evolutionary signatures of social life.</title>
        <authorList>
            <person name="Catto M.A."/>
            <person name="Caine P.B."/>
            <person name="Orr S.E."/>
            <person name="Hunt B.G."/>
            <person name="Goodisman M.A.D."/>
        </authorList>
    </citation>
    <scope>NUCLEOTIDE SEQUENCE [LARGE SCALE GENOMIC DNA]</scope>
    <source>
        <strain evidence="1">232</strain>
        <tissue evidence="1">Head and thorax</tissue>
    </source>
</reference>
<evidence type="ECO:0008006" key="3">
    <source>
        <dbReference type="Google" id="ProtNLM"/>
    </source>
</evidence>
<gene>
    <name evidence="1" type="ORF">V1477_005610</name>
</gene>
<proteinExistence type="predicted"/>
<dbReference type="EMBL" id="JAYRBN010000037">
    <property type="protein sequence ID" value="KAL2747240.1"/>
    <property type="molecule type" value="Genomic_DNA"/>
</dbReference>
<organism evidence="1 2">
    <name type="scientific">Vespula maculifrons</name>
    <name type="common">Eastern yellow jacket</name>
    <name type="synonym">Wasp</name>
    <dbReference type="NCBI Taxonomy" id="7453"/>
    <lineage>
        <taxon>Eukaryota</taxon>
        <taxon>Metazoa</taxon>
        <taxon>Ecdysozoa</taxon>
        <taxon>Arthropoda</taxon>
        <taxon>Hexapoda</taxon>
        <taxon>Insecta</taxon>
        <taxon>Pterygota</taxon>
        <taxon>Neoptera</taxon>
        <taxon>Endopterygota</taxon>
        <taxon>Hymenoptera</taxon>
        <taxon>Apocrita</taxon>
        <taxon>Aculeata</taxon>
        <taxon>Vespoidea</taxon>
        <taxon>Vespidae</taxon>
        <taxon>Vespinae</taxon>
        <taxon>Vespula</taxon>
    </lineage>
</organism>
<dbReference type="AlphaFoldDB" id="A0ABD2CQ76"/>
<name>A0ABD2CQ76_VESMC</name>
<dbReference type="Proteomes" id="UP001607303">
    <property type="component" value="Unassembled WGS sequence"/>
</dbReference>